<gene>
    <name evidence="4" type="ORF">ETH_00016425</name>
</gene>
<dbReference type="PANTHER" id="PTHR48125">
    <property type="entry name" value="LP07818P1"/>
    <property type="match status" value="1"/>
</dbReference>
<keyword evidence="5" id="KW-1185">Reference proteome</keyword>
<sequence length="890" mass="93450">MKRVLLGLCGIYLFVASACGLSRKSADLRLPAGVAAERRAHFAAAAPLREASKENTRLYTIIQNEKGDNWDNRRSLGAAFPAKGARGPPRRRAAAGALRQQHLKLQDFSTEDVENKKDIFLQLKGENEPASSAAAAAAAAGEPPANGQQTAAAEKPKAADNSAAPAAEGPAANAAASAGAADAASPPTRAVANDATAATKSAAAETAPPVPEGAAPSPEAAAPPAPAGGAPAADAPAAAPAADTAAAAPPADAAAAAPAADTAAADAAAAPTAESAAAPTAKTAAASTSEAAAAPTAEAAAAPSEDTAAASASEAAAAKAAIAAAAESAPPAPVDLPADFKWQLPPRSRKKSKDVFKSFALDLQEKLALHDSGKSYFKKQRHFVGPTAAAEGLSSKMCSRVLVRVVQQPSPGSLFFSSVMARLGSAFRKLRAAGRIVKLKLNKLFVSKGKKKSSSKAVQWIKKMASKAWARMCTILKRILTTVIRFLPLILFITNIAFVSVSIVSFVAAPNPLSLLAMISTIVNLLSFVFNSAMQMHMKEVTQQSLGENSEEKDMELFGLRWGELTAEEALGGEDLKQRELEEEVTSSAAKTESKPQKEETKRPTEPSSEAQTAASSDAEGKQQQSAAQRKAAEPEAAARSATAAAAEEAKAVGSSASLATEESQTSGGQRAPTTSENVRQIMLKRIKENKAQISFEKAKAQFKKAKAEKAKGKRRAWKLAKTSVRLTAEALNVGLHKVLARFGRAWQWAMEVGLRKIIRHFRMLKLFGVVAAWFEKAETFIRWFGGEGKFYFAIFDTFRGSASFLVQNADKISALVRGTIHFSVSALDSTLFLAMLLNAITKPVYGLYFAYQGMLEDKTRVQALEEFQSNKKALTNFLLGTAAVQAQMG</sequence>
<dbReference type="VEuPathDB" id="ToxoDB:ETH_00016425"/>
<feature type="signal peptide" evidence="3">
    <location>
        <begin position="1"/>
        <end position="20"/>
    </location>
</feature>
<dbReference type="PANTHER" id="PTHR48125:SF10">
    <property type="entry name" value="OS12G0136300 PROTEIN"/>
    <property type="match status" value="1"/>
</dbReference>
<dbReference type="RefSeq" id="XP_013228476.1">
    <property type="nucleotide sequence ID" value="XM_013373022.1"/>
</dbReference>
<feature type="region of interest" description="Disordered" evidence="1">
    <location>
        <begin position="571"/>
        <end position="678"/>
    </location>
</feature>
<reference evidence="4" key="2">
    <citation type="submission" date="2013-10" db="EMBL/GenBank/DDBJ databases">
        <authorList>
            <person name="Aslett M."/>
        </authorList>
    </citation>
    <scope>NUCLEOTIDE SEQUENCE [LARGE SCALE GENOMIC DNA]</scope>
    <source>
        <strain evidence="4">Houghton</strain>
    </source>
</reference>
<dbReference type="VEuPathDB" id="ToxoDB:ETH2_0847700"/>
<proteinExistence type="predicted"/>
<accession>U6KQC1</accession>
<feature type="region of interest" description="Disordered" evidence="1">
    <location>
        <begin position="185"/>
        <end position="255"/>
    </location>
</feature>
<evidence type="ECO:0000256" key="2">
    <source>
        <dbReference type="SAM" id="Phobius"/>
    </source>
</evidence>
<feature type="compositionally biased region" description="Low complexity" evidence="1">
    <location>
        <begin position="622"/>
        <end position="658"/>
    </location>
</feature>
<dbReference type="PROSITE" id="PS51257">
    <property type="entry name" value="PROKAR_LIPOPROTEIN"/>
    <property type="match status" value="1"/>
</dbReference>
<dbReference type="AlphaFoldDB" id="U6KQC1"/>
<feature type="compositionally biased region" description="Low complexity" evidence="1">
    <location>
        <begin position="132"/>
        <end position="147"/>
    </location>
</feature>
<feature type="compositionally biased region" description="Polar residues" evidence="1">
    <location>
        <begin position="659"/>
        <end position="678"/>
    </location>
</feature>
<evidence type="ECO:0000313" key="5">
    <source>
        <dbReference type="Proteomes" id="UP000030747"/>
    </source>
</evidence>
<keyword evidence="2" id="KW-1133">Transmembrane helix</keyword>
<feature type="compositionally biased region" description="Basic and acidic residues" evidence="1">
    <location>
        <begin position="592"/>
        <end position="605"/>
    </location>
</feature>
<dbReference type="Proteomes" id="UP000030747">
    <property type="component" value="Unassembled WGS sequence"/>
</dbReference>
<feature type="transmembrane region" description="Helical" evidence="2">
    <location>
        <begin position="486"/>
        <end position="509"/>
    </location>
</feature>
<feature type="compositionally biased region" description="Low complexity" evidence="1">
    <location>
        <begin position="227"/>
        <end position="255"/>
    </location>
</feature>
<keyword evidence="2" id="KW-0472">Membrane</keyword>
<dbReference type="GeneID" id="25252439"/>
<feature type="compositionally biased region" description="Low complexity" evidence="1">
    <location>
        <begin position="159"/>
        <end position="171"/>
    </location>
</feature>
<dbReference type="OrthoDB" id="329721at2759"/>
<name>U6KQC1_EIMTE</name>
<reference evidence="4" key="1">
    <citation type="submission" date="2013-10" db="EMBL/GenBank/DDBJ databases">
        <title>Genomic analysis of the causative agents of coccidiosis in chickens.</title>
        <authorList>
            <person name="Reid A.J."/>
            <person name="Blake D."/>
            <person name="Billington K."/>
            <person name="Browne H."/>
            <person name="Dunn M."/>
            <person name="Hung S."/>
            <person name="Kawahara F."/>
            <person name="Miranda-Saavedra D."/>
            <person name="Mourier T."/>
            <person name="Nagra H."/>
            <person name="Otto T.D."/>
            <person name="Rawlings N."/>
            <person name="Sanchez A."/>
            <person name="Sanders M."/>
            <person name="Subramaniam C."/>
            <person name="Tay Y."/>
            <person name="Dear P."/>
            <person name="Doerig C."/>
            <person name="Gruber A."/>
            <person name="Parkinson J."/>
            <person name="Shirley M."/>
            <person name="Wan K.L."/>
            <person name="Berriman M."/>
            <person name="Tomley F."/>
            <person name="Pain A."/>
        </authorList>
    </citation>
    <scope>NUCLEOTIDE SEQUENCE [LARGE SCALE GENOMIC DNA]</scope>
    <source>
        <strain evidence="4">Houghton</strain>
    </source>
</reference>
<keyword evidence="2" id="KW-0812">Transmembrane</keyword>
<feature type="chain" id="PRO_5004671809" description="Transmembrane protein" evidence="3">
    <location>
        <begin position="21"/>
        <end position="890"/>
    </location>
</feature>
<feature type="compositionally biased region" description="Polar residues" evidence="1">
    <location>
        <begin position="606"/>
        <end position="616"/>
    </location>
</feature>
<evidence type="ECO:0000313" key="4">
    <source>
        <dbReference type="EMBL" id="CDJ37638.1"/>
    </source>
</evidence>
<dbReference type="OMA" id="KMASKAW"/>
<organism evidence="4 5">
    <name type="scientific">Eimeria tenella</name>
    <name type="common">Coccidian parasite</name>
    <dbReference type="NCBI Taxonomy" id="5802"/>
    <lineage>
        <taxon>Eukaryota</taxon>
        <taxon>Sar</taxon>
        <taxon>Alveolata</taxon>
        <taxon>Apicomplexa</taxon>
        <taxon>Conoidasida</taxon>
        <taxon>Coccidia</taxon>
        <taxon>Eucoccidiorida</taxon>
        <taxon>Eimeriorina</taxon>
        <taxon>Eimeriidae</taxon>
        <taxon>Eimeria</taxon>
    </lineage>
</organism>
<dbReference type="EMBL" id="HG673772">
    <property type="protein sequence ID" value="CDJ37638.1"/>
    <property type="molecule type" value="Genomic_DNA"/>
</dbReference>
<feature type="region of interest" description="Disordered" evidence="1">
    <location>
        <begin position="132"/>
        <end position="171"/>
    </location>
</feature>
<feature type="transmembrane region" description="Helical" evidence="2">
    <location>
        <begin position="515"/>
        <end position="534"/>
    </location>
</feature>
<feature type="compositionally biased region" description="Low complexity" evidence="1">
    <location>
        <begin position="185"/>
        <end position="220"/>
    </location>
</feature>
<protein>
    <recommendedName>
        <fullName evidence="6">Transmembrane protein</fullName>
    </recommendedName>
</protein>
<keyword evidence="3" id="KW-0732">Signal</keyword>
<evidence type="ECO:0008006" key="6">
    <source>
        <dbReference type="Google" id="ProtNLM"/>
    </source>
</evidence>
<evidence type="ECO:0000256" key="1">
    <source>
        <dbReference type="SAM" id="MobiDB-lite"/>
    </source>
</evidence>
<evidence type="ECO:0000256" key="3">
    <source>
        <dbReference type="SAM" id="SignalP"/>
    </source>
</evidence>